<keyword evidence="9" id="KW-0812">Transmembrane</keyword>
<dbReference type="Pfam" id="PF07983">
    <property type="entry name" value="X8"/>
    <property type="match status" value="1"/>
</dbReference>
<evidence type="ECO:0000256" key="2">
    <source>
        <dbReference type="ARBA" id="ARBA00022475"/>
    </source>
</evidence>
<evidence type="ECO:0000313" key="12">
    <source>
        <dbReference type="Proteomes" id="UP000187406"/>
    </source>
</evidence>
<evidence type="ECO:0000256" key="4">
    <source>
        <dbReference type="ARBA" id="ARBA00022729"/>
    </source>
</evidence>
<proteinExistence type="predicted"/>
<feature type="transmembrane region" description="Helical" evidence="9">
    <location>
        <begin position="20"/>
        <end position="41"/>
    </location>
</feature>
<keyword evidence="4" id="KW-0732">Signal</keyword>
<dbReference type="PANTHER" id="PTHR31044">
    <property type="entry name" value="BETA-1,3 GLUCANASE"/>
    <property type="match status" value="1"/>
</dbReference>
<dbReference type="FunFam" id="1.20.58.1040:FF:000001">
    <property type="entry name" value="Glucan endo-1,3-beta-glucosidase 4"/>
    <property type="match status" value="1"/>
</dbReference>
<name>A0A1Q3BAZ8_CEPFO</name>
<sequence length="286" mass="31309">MLAPFLFLLNFSNFLFPFFSQHLFFFSSRLYIYIVAFICIYTHRSGNKVSSFSTVVYDDFASLSLLPTKRKVEPDHIYKKCIQGGRREELESWELRSWMQESFFLSCFCSLVSSSSSVQSGSSGARMVAMNHEQKQLQLTSISSTTQKDITTPITTIPTLIPTYPTSNPIINPDSTPESTSPDAVTPTTTPFTPTSPAAFGASWCVASQSASQTALQAALDYACGYGAADCSAIQTGGSCYIPITLHAHASYAFNNYYQKNPVPTSCNFGGTAVTTSTNPIQVHQS</sequence>
<dbReference type="InterPro" id="IPR012946">
    <property type="entry name" value="X8"/>
</dbReference>
<protein>
    <submittedName>
        <fullName evidence="11">X8 domain-containing protein</fullName>
    </submittedName>
</protein>
<dbReference type="GO" id="GO:0009506">
    <property type="term" value="C:plasmodesma"/>
    <property type="evidence" value="ECO:0007669"/>
    <property type="project" value="UniProtKB-ARBA"/>
</dbReference>
<keyword evidence="9" id="KW-1133">Transmembrane helix</keyword>
<evidence type="ECO:0000256" key="1">
    <source>
        <dbReference type="ARBA" id="ARBA00004609"/>
    </source>
</evidence>
<comment type="caution">
    <text evidence="11">The sequence shown here is derived from an EMBL/GenBank/DDBJ whole genome shotgun (WGS) entry which is preliminary data.</text>
</comment>
<dbReference type="PANTHER" id="PTHR31044:SF52">
    <property type="entry name" value="OS01G0631500 PROTEIN"/>
    <property type="match status" value="1"/>
</dbReference>
<feature type="domain" description="X8" evidence="10">
    <location>
        <begin position="203"/>
        <end position="286"/>
    </location>
</feature>
<dbReference type="Proteomes" id="UP000187406">
    <property type="component" value="Unassembled WGS sequence"/>
</dbReference>
<keyword evidence="2" id="KW-1003">Cell membrane</keyword>
<reference evidence="12" key="1">
    <citation type="submission" date="2016-04" db="EMBL/GenBank/DDBJ databases">
        <title>Cephalotus genome sequencing.</title>
        <authorList>
            <person name="Fukushima K."/>
            <person name="Hasebe M."/>
            <person name="Fang X."/>
        </authorList>
    </citation>
    <scope>NUCLEOTIDE SEQUENCE [LARGE SCALE GENOMIC DNA]</scope>
    <source>
        <strain evidence="12">cv. St1</strain>
    </source>
</reference>
<keyword evidence="7" id="KW-0325">Glycoprotein</keyword>
<evidence type="ECO:0000256" key="9">
    <source>
        <dbReference type="SAM" id="Phobius"/>
    </source>
</evidence>
<evidence type="ECO:0000259" key="10">
    <source>
        <dbReference type="SMART" id="SM00768"/>
    </source>
</evidence>
<keyword evidence="5 9" id="KW-0472">Membrane</keyword>
<dbReference type="GO" id="GO:0098552">
    <property type="term" value="C:side of membrane"/>
    <property type="evidence" value="ECO:0007669"/>
    <property type="project" value="UniProtKB-KW"/>
</dbReference>
<dbReference type="STRING" id="3775.A0A1Q3BAZ8"/>
<evidence type="ECO:0000256" key="3">
    <source>
        <dbReference type="ARBA" id="ARBA00022622"/>
    </source>
</evidence>
<evidence type="ECO:0000256" key="5">
    <source>
        <dbReference type="ARBA" id="ARBA00023136"/>
    </source>
</evidence>
<dbReference type="InterPro" id="IPR044788">
    <property type="entry name" value="X8_dom_prot"/>
</dbReference>
<dbReference type="AlphaFoldDB" id="A0A1Q3BAZ8"/>
<keyword evidence="6" id="KW-1015">Disulfide bond</keyword>
<keyword evidence="8" id="KW-0449">Lipoprotein</keyword>
<accession>A0A1Q3BAZ8</accession>
<evidence type="ECO:0000256" key="7">
    <source>
        <dbReference type="ARBA" id="ARBA00023180"/>
    </source>
</evidence>
<evidence type="ECO:0000313" key="11">
    <source>
        <dbReference type="EMBL" id="GAV65180.1"/>
    </source>
</evidence>
<dbReference type="GO" id="GO:0005886">
    <property type="term" value="C:plasma membrane"/>
    <property type="evidence" value="ECO:0007669"/>
    <property type="project" value="UniProtKB-SubCell"/>
</dbReference>
<gene>
    <name evidence="11" type="ORF">CFOL_v3_08695</name>
</gene>
<evidence type="ECO:0000256" key="6">
    <source>
        <dbReference type="ARBA" id="ARBA00023157"/>
    </source>
</evidence>
<keyword evidence="3" id="KW-0336">GPI-anchor</keyword>
<dbReference type="Gene3D" id="1.20.58.1040">
    <property type="match status" value="1"/>
</dbReference>
<comment type="subcellular location">
    <subcellularLocation>
        <location evidence="1">Cell membrane</location>
        <topology evidence="1">Lipid-anchor</topology>
        <topology evidence="1">GPI-anchor</topology>
    </subcellularLocation>
</comment>
<dbReference type="SMART" id="SM00768">
    <property type="entry name" value="X8"/>
    <property type="match status" value="1"/>
</dbReference>
<dbReference type="EMBL" id="BDDD01000389">
    <property type="protein sequence ID" value="GAV65180.1"/>
    <property type="molecule type" value="Genomic_DNA"/>
</dbReference>
<dbReference type="InParanoid" id="A0A1Q3BAZ8"/>
<keyword evidence="12" id="KW-1185">Reference proteome</keyword>
<evidence type="ECO:0000256" key="8">
    <source>
        <dbReference type="ARBA" id="ARBA00023288"/>
    </source>
</evidence>
<organism evidence="11 12">
    <name type="scientific">Cephalotus follicularis</name>
    <name type="common">Albany pitcher plant</name>
    <dbReference type="NCBI Taxonomy" id="3775"/>
    <lineage>
        <taxon>Eukaryota</taxon>
        <taxon>Viridiplantae</taxon>
        <taxon>Streptophyta</taxon>
        <taxon>Embryophyta</taxon>
        <taxon>Tracheophyta</taxon>
        <taxon>Spermatophyta</taxon>
        <taxon>Magnoliopsida</taxon>
        <taxon>eudicotyledons</taxon>
        <taxon>Gunneridae</taxon>
        <taxon>Pentapetalae</taxon>
        <taxon>rosids</taxon>
        <taxon>fabids</taxon>
        <taxon>Oxalidales</taxon>
        <taxon>Cephalotaceae</taxon>
        <taxon>Cephalotus</taxon>
    </lineage>
</organism>